<protein>
    <submittedName>
        <fullName evidence="1">Uncharacterized protein</fullName>
    </submittedName>
</protein>
<accession>A0A9D3ZWP2</accession>
<reference evidence="1 2" key="1">
    <citation type="journal article" date="2021" name="Plant Biotechnol. J.">
        <title>Multi-omics assisted identification of the key and species-specific regulatory components of drought-tolerant mechanisms in Gossypium stocksii.</title>
        <authorList>
            <person name="Yu D."/>
            <person name="Ke L."/>
            <person name="Zhang D."/>
            <person name="Wu Y."/>
            <person name="Sun Y."/>
            <person name="Mei J."/>
            <person name="Sun J."/>
            <person name="Sun Y."/>
        </authorList>
    </citation>
    <scope>NUCLEOTIDE SEQUENCE [LARGE SCALE GENOMIC DNA]</scope>
    <source>
        <strain evidence="2">cv. E1</strain>
        <tissue evidence="1">Leaf</tissue>
    </source>
</reference>
<sequence>MCWERFPREMVETAIFQLESLGWLAWLPPNYQIALAIYMELPLDRFVLANTVRVVLHNWLWGPVIARAGQGSCRESQWYGMTGYILGTLSVPAKFILGRDGKLVEYESVRVVASATAISLDLLTEMLVDHQTRQMDFISLCLCRQILFNSKIVLPNKPRILVEVIMRCNKILEVKRMDVVFSTIIGTLINRMSKAIIKVIVINKITEVVIKGVMVIQVVEVIKEEKVIPNTIIGHSVNQKYFYRFN</sequence>
<comment type="caution">
    <text evidence="1">The sequence shown here is derived from an EMBL/GenBank/DDBJ whole genome shotgun (WGS) entry which is preliminary data.</text>
</comment>
<organism evidence="1 2">
    <name type="scientific">Gossypium stocksii</name>
    <dbReference type="NCBI Taxonomy" id="47602"/>
    <lineage>
        <taxon>Eukaryota</taxon>
        <taxon>Viridiplantae</taxon>
        <taxon>Streptophyta</taxon>
        <taxon>Embryophyta</taxon>
        <taxon>Tracheophyta</taxon>
        <taxon>Spermatophyta</taxon>
        <taxon>Magnoliopsida</taxon>
        <taxon>eudicotyledons</taxon>
        <taxon>Gunneridae</taxon>
        <taxon>Pentapetalae</taxon>
        <taxon>rosids</taxon>
        <taxon>malvids</taxon>
        <taxon>Malvales</taxon>
        <taxon>Malvaceae</taxon>
        <taxon>Malvoideae</taxon>
        <taxon>Gossypium</taxon>
    </lineage>
</organism>
<evidence type="ECO:0000313" key="2">
    <source>
        <dbReference type="Proteomes" id="UP000828251"/>
    </source>
</evidence>
<gene>
    <name evidence="1" type="ORF">J1N35_024915</name>
</gene>
<evidence type="ECO:0000313" key="1">
    <source>
        <dbReference type="EMBL" id="KAH1072587.1"/>
    </source>
</evidence>
<keyword evidence="2" id="KW-1185">Reference proteome</keyword>
<proteinExistence type="predicted"/>
<dbReference type="AlphaFoldDB" id="A0A9D3ZWP2"/>
<name>A0A9D3ZWP2_9ROSI</name>
<dbReference type="Proteomes" id="UP000828251">
    <property type="component" value="Unassembled WGS sequence"/>
</dbReference>
<dbReference type="EMBL" id="JAIQCV010000008">
    <property type="protein sequence ID" value="KAH1072587.1"/>
    <property type="molecule type" value="Genomic_DNA"/>
</dbReference>